<reference evidence="3" key="1">
    <citation type="journal article" date="2019" name="Int. J. Syst. Evol. Microbiol.">
        <title>The Global Catalogue of Microorganisms (GCM) 10K type strain sequencing project: providing services to taxonomists for standard genome sequencing and annotation.</title>
        <authorList>
            <consortium name="The Broad Institute Genomics Platform"/>
            <consortium name="The Broad Institute Genome Sequencing Center for Infectious Disease"/>
            <person name="Wu L."/>
            <person name="Ma J."/>
        </authorList>
    </citation>
    <scope>NUCLEOTIDE SEQUENCE [LARGE SCALE GENOMIC DNA]</scope>
    <source>
        <strain evidence="3">CCUG 53903</strain>
    </source>
</reference>
<dbReference type="RefSeq" id="WP_379524251.1">
    <property type="nucleotide sequence ID" value="NZ_JBHSPA010000115.1"/>
</dbReference>
<organism evidence="2 3">
    <name type="scientific">Nonomuraea insulae</name>
    <dbReference type="NCBI Taxonomy" id="1616787"/>
    <lineage>
        <taxon>Bacteria</taxon>
        <taxon>Bacillati</taxon>
        <taxon>Actinomycetota</taxon>
        <taxon>Actinomycetes</taxon>
        <taxon>Streptosporangiales</taxon>
        <taxon>Streptosporangiaceae</taxon>
        <taxon>Nonomuraea</taxon>
    </lineage>
</organism>
<keyword evidence="3" id="KW-1185">Reference proteome</keyword>
<protein>
    <recommendedName>
        <fullName evidence="4">FHA domain-containing protein</fullName>
    </recommendedName>
</protein>
<comment type="caution">
    <text evidence="2">The sequence shown here is derived from an EMBL/GenBank/DDBJ whole genome shotgun (WGS) entry which is preliminary data.</text>
</comment>
<gene>
    <name evidence="2" type="ORF">ACFPZ3_64295</name>
</gene>
<sequence>MREPPPSIVGWTTSVSPPPTPSGDGVPCVDADRAGDQGAAAGGVRAGPFGTVLREQRGGVAKLWVAQDPDKGRAEALIRVEHVESGTVAYYVRDASATSTVLDDDGSPSKDKIYPGQILLPPDGHVRITVGIGRAAGCFAYSLR</sequence>
<accession>A0ABW1DC93</accession>
<evidence type="ECO:0008006" key="4">
    <source>
        <dbReference type="Google" id="ProtNLM"/>
    </source>
</evidence>
<proteinExistence type="predicted"/>
<evidence type="ECO:0000256" key="1">
    <source>
        <dbReference type="SAM" id="MobiDB-lite"/>
    </source>
</evidence>
<feature type="region of interest" description="Disordered" evidence="1">
    <location>
        <begin position="1"/>
        <end position="42"/>
    </location>
</feature>
<evidence type="ECO:0000313" key="3">
    <source>
        <dbReference type="Proteomes" id="UP001596058"/>
    </source>
</evidence>
<name>A0ABW1DC93_9ACTN</name>
<dbReference type="Proteomes" id="UP001596058">
    <property type="component" value="Unassembled WGS sequence"/>
</dbReference>
<evidence type="ECO:0000313" key="2">
    <source>
        <dbReference type="EMBL" id="MFC5834840.1"/>
    </source>
</evidence>
<dbReference type="EMBL" id="JBHSPA010000115">
    <property type="protein sequence ID" value="MFC5834840.1"/>
    <property type="molecule type" value="Genomic_DNA"/>
</dbReference>